<dbReference type="Proteomes" id="UP000756132">
    <property type="component" value="Chromosome 7"/>
</dbReference>
<dbReference type="OrthoDB" id="3800738at2759"/>
<evidence type="ECO:0000313" key="2">
    <source>
        <dbReference type="EMBL" id="UJO19946.1"/>
    </source>
</evidence>
<organism evidence="2 3">
    <name type="scientific">Passalora fulva</name>
    <name type="common">Tomato leaf mold</name>
    <name type="synonym">Cladosporium fulvum</name>
    <dbReference type="NCBI Taxonomy" id="5499"/>
    <lineage>
        <taxon>Eukaryota</taxon>
        <taxon>Fungi</taxon>
        <taxon>Dikarya</taxon>
        <taxon>Ascomycota</taxon>
        <taxon>Pezizomycotina</taxon>
        <taxon>Dothideomycetes</taxon>
        <taxon>Dothideomycetidae</taxon>
        <taxon>Mycosphaerellales</taxon>
        <taxon>Mycosphaerellaceae</taxon>
        <taxon>Fulvia</taxon>
    </lineage>
</organism>
<evidence type="ECO:0000313" key="3">
    <source>
        <dbReference type="Proteomes" id="UP000756132"/>
    </source>
</evidence>
<reference evidence="2" key="2">
    <citation type="journal article" date="2022" name="Microb. Genom.">
        <title>A chromosome-scale genome assembly of the tomato pathogen Cladosporium fulvum reveals a compartmentalized genome architecture and the presence of a dispensable chromosome.</title>
        <authorList>
            <person name="Zaccaron A.Z."/>
            <person name="Chen L.H."/>
            <person name="Samaras A."/>
            <person name="Stergiopoulos I."/>
        </authorList>
    </citation>
    <scope>NUCLEOTIDE SEQUENCE</scope>
    <source>
        <strain evidence="2">Race5_Kim</strain>
    </source>
</reference>
<name>A0A9Q8URP7_PASFU</name>
<feature type="domain" description="F-box" evidence="1">
    <location>
        <begin position="24"/>
        <end position="54"/>
    </location>
</feature>
<accession>A0A9Q8URP7</accession>
<dbReference type="AlphaFoldDB" id="A0A9Q8URP7"/>
<keyword evidence="3" id="KW-1185">Reference proteome</keyword>
<dbReference type="InterPro" id="IPR001810">
    <property type="entry name" value="F-box_dom"/>
</dbReference>
<gene>
    <name evidence="2" type="ORF">CLAFUR5_10419</name>
</gene>
<dbReference type="InterPro" id="IPR036047">
    <property type="entry name" value="F-box-like_dom_sf"/>
</dbReference>
<reference evidence="2" key="1">
    <citation type="submission" date="2021-12" db="EMBL/GenBank/DDBJ databases">
        <authorList>
            <person name="Zaccaron A."/>
            <person name="Stergiopoulos I."/>
        </authorList>
    </citation>
    <scope>NUCLEOTIDE SEQUENCE</scope>
    <source>
        <strain evidence="2">Race5_Kim</strain>
    </source>
</reference>
<proteinExistence type="predicted"/>
<evidence type="ECO:0000259" key="1">
    <source>
        <dbReference type="Pfam" id="PF00646"/>
    </source>
</evidence>
<sequence length="275" mass="31352">MARTRHEKARAASQATSMVFGTAELLENILLFLPLRQLLCVQRVNRSWQACIKGSVNARRALFLQASHGDTVYWQQVEEGADPHDGGSGKWVFSNSPDQQIFPSLNPIARELFLENYDNHRPFLHHGFTSPEYGPKYNKREDNTVLSGPRNTRHYQALHYDDASWRNMLIMQPPCGKLVMSCSKSKYSIESQHGLTFGDILSQLMLHYVDHSDCPDGQHVISCWDYHGMLTQDLNAVEEVKDAFELLSVLANVRIKSSSPFRIFLIRNGDTDEEN</sequence>
<dbReference type="EMBL" id="CP090169">
    <property type="protein sequence ID" value="UJO19946.1"/>
    <property type="molecule type" value="Genomic_DNA"/>
</dbReference>
<dbReference type="SUPFAM" id="SSF81383">
    <property type="entry name" value="F-box domain"/>
    <property type="match status" value="1"/>
</dbReference>
<dbReference type="KEGG" id="ffu:CLAFUR5_10419"/>
<protein>
    <recommendedName>
        <fullName evidence="1">F-box domain-containing protein</fullName>
    </recommendedName>
</protein>
<dbReference type="RefSeq" id="XP_047764312.1">
    <property type="nucleotide sequence ID" value="XM_047909567.1"/>
</dbReference>
<dbReference type="GeneID" id="71990297"/>
<dbReference type="Pfam" id="PF00646">
    <property type="entry name" value="F-box"/>
    <property type="match status" value="1"/>
</dbReference>